<gene>
    <name evidence="1" type="ORF">OGAPHI_000097</name>
</gene>
<dbReference type="Proteomes" id="UP000769157">
    <property type="component" value="Unassembled WGS sequence"/>
</dbReference>
<dbReference type="OrthoDB" id="10598397at2759"/>
<dbReference type="AlphaFoldDB" id="A0A9P8TAI1"/>
<proteinExistence type="predicted"/>
<accession>A0A9P8TAI1</accession>
<protein>
    <submittedName>
        <fullName evidence="1">Uncharacterized protein</fullName>
    </submittedName>
</protein>
<evidence type="ECO:0000313" key="1">
    <source>
        <dbReference type="EMBL" id="KAH3671911.1"/>
    </source>
</evidence>
<comment type="caution">
    <text evidence="1">The sequence shown here is derived from an EMBL/GenBank/DDBJ whole genome shotgun (WGS) entry which is preliminary data.</text>
</comment>
<sequence>MISSKNSDSSWIPNFHSHQVADRLHRVVSSVDVISHEQIVCVWARPSDFEQLHQIVELAVNISTYSDWHLHGLDVLLVLDNFDCHSAQLFNRVFTQWFTLAQLFYPTVQRVSLGGGVCNANWNLGQNRSLFCLFRLCLLNSVFHLNVGVQIHRCCWMFISKKSVLYHLKS</sequence>
<reference evidence="1" key="2">
    <citation type="submission" date="2021-01" db="EMBL/GenBank/DDBJ databases">
        <authorList>
            <person name="Schikora-Tamarit M.A."/>
        </authorList>
    </citation>
    <scope>NUCLEOTIDE SEQUENCE</scope>
    <source>
        <strain evidence="1">CBS6075</strain>
    </source>
</reference>
<reference evidence="1" key="1">
    <citation type="journal article" date="2021" name="Open Biol.">
        <title>Shared evolutionary footprints suggest mitochondrial oxidative damage underlies multiple complex I losses in fungi.</title>
        <authorList>
            <person name="Schikora-Tamarit M.A."/>
            <person name="Marcet-Houben M."/>
            <person name="Nosek J."/>
            <person name="Gabaldon T."/>
        </authorList>
    </citation>
    <scope>NUCLEOTIDE SEQUENCE</scope>
    <source>
        <strain evidence="1">CBS6075</strain>
    </source>
</reference>
<dbReference type="RefSeq" id="XP_046065026.1">
    <property type="nucleotide sequence ID" value="XM_046209142.1"/>
</dbReference>
<evidence type="ECO:0000313" key="2">
    <source>
        <dbReference type="Proteomes" id="UP000769157"/>
    </source>
</evidence>
<dbReference type="GeneID" id="70232065"/>
<keyword evidence="2" id="KW-1185">Reference proteome</keyword>
<dbReference type="EMBL" id="JAEUBE010000042">
    <property type="protein sequence ID" value="KAH3671911.1"/>
    <property type="molecule type" value="Genomic_DNA"/>
</dbReference>
<organism evidence="1 2">
    <name type="scientific">Ogataea philodendri</name>
    <dbReference type="NCBI Taxonomy" id="1378263"/>
    <lineage>
        <taxon>Eukaryota</taxon>
        <taxon>Fungi</taxon>
        <taxon>Dikarya</taxon>
        <taxon>Ascomycota</taxon>
        <taxon>Saccharomycotina</taxon>
        <taxon>Pichiomycetes</taxon>
        <taxon>Pichiales</taxon>
        <taxon>Pichiaceae</taxon>
        <taxon>Ogataea</taxon>
    </lineage>
</organism>
<name>A0A9P8TAI1_9ASCO</name>